<dbReference type="CDD" id="cd09276">
    <property type="entry name" value="Rnase_HI_RT_non_LTR"/>
    <property type="match status" value="1"/>
</dbReference>
<proteinExistence type="predicted"/>
<dbReference type="PROSITE" id="PS50879">
    <property type="entry name" value="RNASE_H_1"/>
    <property type="match status" value="1"/>
</dbReference>
<evidence type="ECO:0000259" key="1">
    <source>
        <dbReference type="PROSITE" id="PS50879"/>
    </source>
</evidence>
<dbReference type="EMBL" id="PEDP01005759">
    <property type="protein sequence ID" value="POS81939.1"/>
    <property type="molecule type" value="Genomic_DNA"/>
</dbReference>
<reference evidence="2 3" key="1">
    <citation type="submission" date="2017-10" db="EMBL/GenBank/DDBJ databases">
        <title>Development of genomic resources for the powdery mildew, Erysiphe pulchra.</title>
        <authorList>
            <person name="Wadl P.A."/>
            <person name="Mack B.M."/>
            <person name="Moore G."/>
            <person name="Beltz S.B."/>
        </authorList>
    </citation>
    <scope>NUCLEOTIDE SEQUENCE [LARGE SCALE GENOMIC DNA]</scope>
    <source>
        <strain evidence="2">Cflorida</strain>
    </source>
</reference>
<dbReference type="OrthoDB" id="3561817at2759"/>
<protein>
    <recommendedName>
        <fullName evidence="1">RNase H type-1 domain-containing protein</fullName>
    </recommendedName>
</protein>
<name>A0A2S4PIS3_9PEZI</name>
<dbReference type="Pfam" id="PF00075">
    <property type="entry name" value="RNase_H"/>
    <property type="match status" value="1"/>
</dbReference>
<dbReference type="GO" id="GO:0003676">
    <property type="term" value="F:nucleic acid binding"/>
    <property type="evidence" value="ECO:0007669"/>
    <property type="project" value="InterPro"/>
</dbReference>
<evidence type="ECO:0000313" key="2">
    <source>
        <dbReference type="EMBL" id="POS81939.1"/>
    </source>
</evidence>
<dbReference type="PANTHER" id="PTHR33481">
    <property type="entry name" value="REVERSE TRANSCRIPTASE"/>
    <property type="match status" value="1"/>
</dbReference>
<comment type="caution">
    <text evidence="2">The sequence shown here is derived from an EMBL/GenBank/DDBJ whole genome shotgun (WGS) entry which is preliminary data.</text>
</comment>
<dbReference type="Proteomes" id="UP000237438">
    <property type="component" value="Unassembled WGS sequence"/>
</dbReference>
<keyword evidence="3" id="KW-1185">Reference proteome</keyword>
<feature type="domain" description="RNase H type-1" evidence="1">
    <location>
        <begin position="105"/>
        <end position="241"/>
    </location>
</feature>
<organism evidence="2 3">
    <name type="scientific">Erysiphe pulchra</name>
    <dbReference type="NCBI Taxonomy" id="225359"/>
    <lineage>
        <taxon>Eukaryota</taxon>
        <taxon>Fungi</taxon>
        <taxon>Dikarya</taxon>
        <taxon>Ascomycota</taxon>
        <taxon>Pezizomycotina</taxon>
        <taxon>Leotiomycetes</taxon>
        <taxon>Erysiphales</taxon>
        <taxon>Erysiphaceae</taxon>
        <taxon>Erysiphe</taxon>
    </lineage>
</organism>
<evidence type="ECO:0000313" key="3">
    <source>
        <dbReference type="Proteomes" id="UP000237438"/>
    </source>
</evidence>
<dbReference type="SUPFAM" id="SSF53098">
    <property type="entry name" value="Ribonuclease H-like"/>
    <property type="match status" value="1"/>
</dbReference>
<gene>
    <name evidence="2" type="ORF">EPUL_005681</name>
</gene>
<feature type="non-terminal residue" evidence="2">
    <location>
        <position position="381"/>
    </location>
</feature>
<feature type="non-terminal residue" evidence="2">
    <location>
        <position position="1"/>
    </location>
</feature>
<accession>A0A2S4PIS3</accession>
<dbReference type="InterPro" id="IPR036397">
    <property type="entry name" value="RNaseH_sf"/>
</dbReference>
<dbReference type="Gene3D" id="3.30.420.10">
    <property type="entry name" value="Ribonuclease H-like superfamily/Ribonuclease H"/>
    <property type="match status" value="1"/>
</dbReference>
<dbReference type="AlphaFoldDB" id="A0A2S4PIS3"/>
<dbReference type="GO" id="GO:0004523">
    <property type="term" value="F:RNA-DNA hybrid ribonuclease activity"/>
    <property type="evidence" value="ECO:0007669"/>
    <property type="project" value="InterPro"/>
</dbReference>
<dbReference type="InterPro" id="IPR002156">
    <property type="entry name" value="RNaseH_domain"/>
</dbReference>
<dbReference type="InterPro" id="IPR012337">
    <property type="entry name" value="RNaseH-like_sf"/>
</dbReference>
<dbReference type="PANTHER" id="PTHR33481:SF1">
    <property type="entry name" value="ENDONUCLEASE_EXONUCLEASE_PHOSPHATASE DOMAIN-CONTAINING PROTEIN-RELATED"/>
    <property type="match status" value="1"/>
</dbReference>
<sequence length="381" mass="43864">TSEWAINQVQISMNRAARAVLPVYKTIQLPVLLRETGWGPARAWLDRIHDHLAARITVTDPEHPLRHLWQYSHMNWVRRRQNLEIRAVRRLDGLDSFNQWSKRRNPLDLTVYSDGSRNEHGCIEAVYCVYRGSQEIISHKIPLYRTVEIFDAEIIGALEGLRAACTHMMSRYATNVAACLDNQEAAIRLHSSFTPLSSGNQIQEFQSIAVHRGQVIVRWIPSHQHILGNERADSLAKQACVEETSRNSVSIARAKRLAQDRYNESTVEYWQTKAPERYRRLDIRINTKMPAELFLLPQNSLGKLLAARSGHGDFAEYHRRFHYDDAELNCDFGSDKAPEHPFYCQNGGRNVSRLKCPQRGSIEDDIKWALSSTDEARAFHR</sequence>
<dbReference type="STRING" id="225359.A0A2S4PIS3"/>